<evidence type="ECO:0000313" key="3">
    <source>
        <dbReference type="EMBL" id="CAD5111835.1"/>
    </source>
</evidence>
<accession>A0A7I8V6A1</accession>
<dbReference type="GO" id="GO:0005509">
    <property type="term" value="F:calcium ion binding"/>
    <property type="evidence" value="ECO:0007669"/>
    <property type="project" value="InterPro"/>
</dbReference>
<evidence type="ECO:0000313" key="4">
    <source>
        <dbReference type="Proteomes" id="UP000549394"/>
    </source>
</evidence>
<comment type="caution">
    <text evidence="3">The sequence shown here is derived from an EMBL/GenBank/DDBJ whole genome shotgun (WGS) entry which is preliminary data.</text>
</comment>
<name>A0A7I8V6A1_9ANNE</name>
<dbReference type="InterPro" id="IPR018247">
    <property type="entry name" value="EF_Hand_1_Ca_BS"/>
</dbReference>
<dbReference type="SMART" id="SM00054">
    <property type="entry name" value="EFh"/>
    <property type="match status" value="2"/>
</dbReference>
<reference evidence="3 4" key="1">
    <citation type="submission" date="2020-08" db="EMBL/GenBank/DDBJ databases">
        <authorList>
            <person name="Hejnol A."/>
        </authorList>
    </citation>
    <scope>NUCLEOTIDE SEQUENCE [LARGE SCALE GENOMIC DNA]</scope>
</reference>
<proteinExistence type="predicted"/>
<keyword evidence="1" id="KW-0106">Calcium</keyword>
<keyword evidence="4" id="KW-1185">Reference proteome</keyword>
<dbReference type="InterPro" id="IPR011992">
    <property type="entry name" value="EF-hand-dom_pair"/>
</dbReference>
<protein>
    <recommendedName>
        <fullName evidence="2">EF-hand domain-containing protein</fullName>
    </recommendedName>
</protein>
<organism evidence="3 4">
    <name type="scientific">Dimorphilus gyrociliatus</name>
    <dbReference type="NCBI Taxonomy" id="2664684"/>
    <lineage>
        <taxon>Eukaryota</taxon>
        <taxon>Metazoa</taxon>
        <taxon>Spiralia</taxon>
        <taxon>Lophotrochozoa</taxon>
        <taxon>Annelida</taxon>
        <taxon>Polychaeta</taxon>
        <taxon>Polychaeta incertae sedis</taxon>
        <taxon>Dinophilidae</taxon>
        <taxon>Dimorphilus</taxon>
    </lineage>
</organism>
<dbReference type="PROSITE" id="PS00018">
    <property type="entry name" value="EF_HAND_1"/>
    <property type="match status" value="1"/>
</dbReference>
<evidence type="ECO:0000256" key="1">
    <source>
        <dbReference type="ARBA" id="ARBA00022837"/>
    </source>
</evidence>
<evidence type="ECO:0000259" key="2">
    <source>
        <dbReference type="PROSITE" id="PS50222"/>
    </source>
</evidence>
<feature type="domain" description="EF-hand" evidence="2">
    <location>
        <begin position="100"/>
        <end position="135"/>
    </location>
</feature>
<dbReference type="InterPro" id="IPR002048">
    <property type="entry name" value="EF_hand_dom"/>
</dbReference>
<dbReference type="Gene3D" id="1.10.238.10">
    <property type="entry name" value="EF-hand"/>
    <property type="match status" value="1"/>
</dbReference>
<feature type="domain" description="EF-hand" evidence="2">
    <location>
        <begin position="142"/>
        <end position="171"/>
    </location>
</feature>
<dbReference type="PROSITE" id="PS50222">
    <property type="entry name" value="EF_HAND_2"/>
    <property type="match status" value="2"/>
</dbReference>
<gene>
    <name evidence="3" type="ORF">DGYR_LOCUS1064</name>
</gene>
<dbReference type="Proteomes" id="UP000549394">
    <property type="component" value="Unassembled WGS sequence"/>
</dbReference>
<dbReference type="CDD" id="cd00051">
    <property type="entry name" value="EFh"/>
    <property type="match status" value="1"/>
</dbReference>
<sequence>MGLMPSFPFIYEPVCFVEESFLDLNGNWTTEFIHYQTVNIPNDKEVYENAFRHPRDWEENACDLYRKILPERQRIQNARLKFHDCSVQEMIRKWPQTTLDTLLDLRSFFLSFDVNGDCLIDFKEFCMVLDELGDRTPLCSRKSFFKQKDSDKSGALDFEEFLELFSRFMEVPSTSITNNKKLTLLKSHGLLSEDSNSDLHTFSDISDPRQDVNVTYSKLEAQTTIDLEKLCEKARDAARILRQLNVKQQIIHGLF</sequence>
<dbReference type="SUPFAM" id="SSF47473">
    <property type="entry name" value="EF-hand"/>
    <property type="match status" value="1"/>
</dbReference>
<dbReference type="AlphaFoldDB" id="A0A7I8V6A1"/>
<dbReference type="EMBL" id="CAJFCJ010000002">
    <property type="protein sequence ID" value="CAD5111835.1"/>
    <property type="molecule type" value="Genomic_DNA"/>
</dbReference>